<gene>
    <name evidence="1" type="ORF">ADUPG1_005510</name>
</gene>
<reference evidence="1" key="1">
    <citation type="submission" date="2022-03" db="EMBL/GenBank/DDBJ databases">
        <title>Draft genome sequence of Aduncisulcus paluster, a free-living microaerophilic Fornicata.</title>
        <authorList>
            <person name="Yuyama I."/>
            <person name="Kume K."/>
            <person name="Tamura T."/>
            <person name="Inagaki Y."/>
            <person name="Hashimoto T."/>
        </authorList>
    </citation>
    <scope>NUCLEOTIDE SEQUENCE</scope>
    <source>
        <strain evidence="1">NY0171</strain>
    </source>
</reference>
<name>A0ABQ5KD49_9EUKA</name>
<dbReference type="Proteomes" id="UP001057375">
    <property type="component" value="Unassembled WGS sequence"/>
</dbReference>
<feature type="non-terminal residue" evidence="1">
    <location>
        <position position="95"/>
    </location>
</feature>
<evidence type="ECO:0000313" key="1">
    <source>
        <dbReference type="EMBL" id="GKT30470.1"/>
    </source>
</evidence>
<sequence>MTTVADVPGSKNYIADAGPAQIEIIHYVSKFNEMVADDFTHGCRDIAHKTVLAFHHFFELSAQFVFIGITWQAIGKTSVYLRVAKDGLVCKGHKP</sequence>
<protein>
    <submittedName>
        <fullName evidence="1">Uncharacterized protein</fullName>
    </submittedName>
</protein>
<evidence type="ECO:0000313" key="2">
    <source>
        <dbReference type="Proteomes" id="UP001057375"/>
    </source>
</evidence>
<organism evidence="1 2">
    <name type="scientific">Aduncisulcus paluster</name>
    <dbReference type="NCBI Taxonomy" id="2918883"/>
    <lineage>
        <taxon>Eukaryota</taxon>
        <taxon>Metamonada</taxon>
        <taxon>Carpediemonas-like organisms</taxon>
        <taxon>Aduncisulcus</taxon>
    </lineage>
</organism>
<proteinExistence type="predicted"/>
<keyword evidence="2" id="KW-1185">Reference proteome</keyword>
<accession>A0ABQ5KD49</accession>
<dbReference type="EMBL" id="BQXS01008809">
    <property type="protein sequence ID" value="GKT30470.1"/>
    <property type="molecule type" value="Genomic_DNA"/>
</dbReference>
<comment type="caution">
    <text evidence="1">The sequence shown here is derived from an EMBL/GenBank/DDBJ whole genome shotgun (WGS) entry which is preliminary data.</text>
</comment>